<evidence type="ECO:0000313" key="5">
    <source>
        <dbReference type="EMBL" id="KAK6530333.1"/>
    </source>
</evidence>
<evidence type="ECO:0000256" key="4">
    <source>
        <dbReference type="SAM" id="MobiDB-lite"/>
    </source>
</evidence>
<dbReference type="GO" id="GO:0008299">
    <property type="term" value="P:isoprenoid biosynthetic process"/>
    <property type="evidence" value="ECO:0007669"/>
    <property type="project" value="InterPro"/>
</dbReference>
<evidence type="ECO:0000313" key="6">
    <source>
        <dbReference type="Proteomes" id="UP001365542"/>
    </source>
</evidence>
<dbReference type="Gene3D" id="1.10.600.10">
    <property type="entry name" value="Farnesyl Diphosphate Synthase"/>
    <property type="match status" value="2"/>
</dbReference>
<dbReference type="GO" id="GO:0043386">
    <property type="term" value="P:mycotoxin biosynthetic process"/>
    <property type="evidence" value="ECO:0007669"/>
    <property type="project" value="UniProtKB-ARBA"/>
</dbReference>
<keyword evidence="2" id="KW-0479">Metal-binding</keyword>
<evidence type="ECO:0000256" key="2">
    <source>
        <dbReference type="ARBA" id="ARBA00022723"/>
    </source>
</evidence>
<feature type="region of interest" description="Disordered" evidence="4">
    <location>
        <begin position="346"/>
        <end position="365"/>
    </location>
</feature>
<name>A0AAV9WYZ4_9PEZI</name>
<dbReference type="GO" id="GO:0004659">
    <property type="term" value="F:prenyltransferase activity"/>
    <property type="evidence" value="ECO:0007669"/>
    <property type="project" value="InterPro"/>
</dbReference>
<comment type="caution">
    <text evidence="5">The sequence shown here is derived from an EMBL/GenBank/DDBJ whole genome shotgun (WGS) entry which is preliminary data.</text>
</comment>
<gene>
    <name evidence="5" type="ORF">TWF694_003690</name>
</gene>
<organism evidence="5 6">
    <name type="scientific">Orbilia ellipsospora</name>
    <dbReference type="NCBI Taxonomy" id="2528407"/>
    <lineage>
        <taxon>Eukaryota</taxon>
        <taxon>Fungi</taxon>
        <taxon>Dikarya</taxon>
        <taxon>Ascomycota</taxon>
        <taxon>Pezizomycotina</taxon>
        <taxon>Orbiliomycetes</taxon>
        <taxon>Orbiliales</taxon>
        <taxon>Orbiliaceae</taxon>
        <taxon>Orbilia</taxon>
    </lineage>
</organism>
<evidence type="ECO:0000256" key="3">
    <source>
        <dbReference type="ARBA" id="ARBA00022842"/>
    </source>
</evidence>
<proteinExistence type="predicted"/>
<dbReference type="InterPro" id="IPR000092">
    <property type="entry name" value="Polyprenyl_synt"/>
</dbReference>
<dbReference type="EMBL" id="JAVHJO010000013">
    <property type="protein sequence ID" value="KAK6530333.1"/>
    <property type="molecule type" value="Genomic_DNA"/>
</dbReference>
<dbReference type="Pfam" id="PF00348">
    <property type="entry name" value="polyprenyl_synt"/>
    <property type="match status" value="1"/>
</dbReference>
<evidence type="ECO:0008006" key="7">
    <source>
        <dbReference type="Google" id="ProtNLM"/>
    </source>
</evidence>
<dbReference type="GO" id="GO:0046165">
    <property type="term" value="P:alcohol biosynthetic process"/>
    <property type="evidence" value="ECO:0007669"/>
    <property type="project" value="UniProtKB-ARBA"/>
</dbReference>
<dbReference type="PROSITE" id="PS00444">
    <property type="entry name" value="POLYPRENYL_SYNTHASE_2"/>
    <property type="match status" value="1"/>
</dbReference>
<dbReference type="AlphaFoldDB" id="A0AAV9WYZ4"/>
<sequence length="735" mass="83179">MDEFFSTPNSEEKVFIPCFAQYKNSRPIPARFLEGYYGILEPRVNIAADEEAEIIRSVEEEWKTRGGCLARPGLLADPGGALSLLFAEADPARLVNATPLTAFTPLADDWWDGEAKLLVGDDEAAQKLQETVISQMRAKIFLEMLKNDKNSVHWVEGFSGWGFDVVESEHRVGVKFDSLQDYLDKRAVTFGINSGMAILRYLCDIKLTDQQFDDLEPIMRAASEPMILANEIASLEKDWITHAGLHRPGIPPNAVLIVMETEDVSIAEAKEILKQKHVALEKKLIELCRDCLERCLGPRKELERHLSGLKLAVSGNLMWHIHHPRYRADSTDPLYLRPEYKLRDFPRPPEGQLRTRTSKSISSQANGRPKFVGLIKETKNSPVASQVLKATSLIEEDLANEGKSRKRKREMYETYHEPTPHPWVRSHSDLTDEVLSICFIPISFAYLKPQVVLEPFDYVKSLPCKKIRKVAIEALDIWYNVPQRSIDVINSVIDMLHSSSLIIDDIEDNTELRRGQPSAHMVFGTPQAINSANYLFVKCLQEVQKLSPAAVAIFAKELGNLHIGQGLDLNWTFHNDCPSEEDYIKMIDGKTGGLFRMASLLMRAEATQNRNLVVEDLLTMMGRFFQIRDDYQNLCSKDCASAKGSFSDLDEGKFSFMMIHALKSVGAETSKLKSLFQLRSRQMSLSTEQKALIIGILEKTKAMEYTLSVLNDLEMEIEKKIENIEGRLEAPQEKN</sequence>
<dbReference type="GO" id="GO:0046872">
    <property type="term" value="F:metal ion binding"/>
    <property type="evidence" value="ECO:0007669"/>
    <property type="project" value="UniProtKB-KW"/>
</dbReference>
<dbReference type="CDD" id="cd00685">
    <property type="entry name" value="Trans_IPPS_HT"/>
    <property type="match status" value="1"/>
</dbReference>
<accession>A0AAV9WYZ4</accession>
<dbReference type="SFLD" id="SFLDS00005">
    <property type="entry name" value="Isoprenoid_Synthase_Type_I"/>
    <property type="match status" value="1"/>
</dbReference>
<dbReference type="PANTHER" id="PTHR12001">
    <property type="entry name" value="GERANYLGERANYL PYROPHOSPHATE SYNTHASE"/>
    <property type="match status" value="1"/>
</dbReference>
<dbReference type="InterPro" id="IPR033749">
    <property type="entry name" value="Polyprenyl_synt_CS"/>
</dbReference>
<keyword evidence="6" id="KW-1185">Reference proteome</keyword>
<dbReference type="Proteomes" id="UP001365542">
    <property type="component" value="Unassembled WGS sequence"/>
</dbReference>
<keyword evidence="1" id="KW-0808">Transferase</keyword>
<dbReference type="PROSITE" id="PS00723">
    <property type="entry name" value="POLYPRENYL_SYNTHASE_1"/>
    <property type="match status" value="1"/>
</dbReference>
<dbReference type="InterPro" id="IPR008949">
    <property type="entry name" value="Isoprenoid_synthase_dom_sf"/>
</dbReference>
<feature type="compositionally biased region" description="Polar residues" evidence="4">
    <location>
        <begin position="354"/>
        <end position="365"/>
    </location>
</feature>
<evidence type="ECO:0000256" key="1">
    <source>
        <dbReference type="ARBA" id="ARBA00022679"/>
    </source>
</evidence>
<dbReference type="PANTHER" id="PTHR12001:SF72">
    <property type="entry name" value="THIJ_PFPI FAMILY PROTEIN (AFU_ORTHOLOGUE AFUA_3G01210)-RELATED"/>
    <property type="match status" value="1"/>
</dbReference>
<protein>
    <recommendedName>
        <fullName evidence="7">Geranylgeranyl pyrophosphate synthase</fullName>
    </recommendedName>
</protein>
<keyword evidence="3" id="KW-0460">Magnesium</keyword>
<dbReference type="Pfam" id="PF19086">
    <property type="entry name" value="Terpene_syn_C_2"/>
    <property type="match status" value="1"/>
</dbReference>
<reference evidence="5 6" key="1">
    <citation type="submission" date="2019-10" db="EMBL/GenBank/DDBJ databases">
        <authorList>
            <person name="Palmer J.M."/>
        </authorList>
    </citation>
    <scope>NUCLEOTIDE SEQUENCE [LARGE SCALE GENOMIC DNA]</scope>
    <source>
        <strain evidence="5 6">TWF694</strain>
    </source>
</reference>
<dbReference type="SUPFAM" id="SSF48576">
    <property type="entry name" value="Terpenoid synthases"/>
    <property type="match status" value="2"/>
</dbReference>